<feature type="signal peptide" evidence="1">
    <location>
        <begin position="1"/>
        <end position="21"/>
    </location>
</feature>
<dbReference type="STRING" id="1307839.L21SP5_03625"/>
<sequence length="177" mass="20354" precursor="true">MNKLFSIVVVAAVLLSVNACNQTNNKQNNQTENQEQTISYLTVDEVFAKGETLSGKTVHVKGIIEHVCKHTWKRFKIIGENENQFIKIELGDNFPTVDASITGKNAKVTGKLIPIKMDEKMVKEWEEKMRENHKGEEDTEHFKEEIAFIMDIHQQITSGKIPHYTNYTIEAEKYELE</sequence>
<dbReference type="OrthoDB" id="1118652at2"/>
<accession>A0A0S2I4R0</accession>
<dbReference type="RefSeq" id="WP_057954530.1">
    <property type="nucleotide sequence ID" value="NZ_CP013118.1"/>
</dbReference>
<reference evidence="2 3" key="1">
    <citation type="submission" date="2015-11" db="EMBL/GenBank/DDBJ databases">
        <title>Description and complete genome sequence of a novel strain predominating in hypersaline microbial mats and representing a new family of the Bacteriodetes phylum.</title>
        <authorList>
            <person name="Spring S."/>
            <person name="Bunk B."/>
            <person name="Sproer C."/>
            <person name="Klenk H.-P."/>
        </authorList>
    </citation>
    <scope>NUCLEOTIDE SEQUENCE [LARGE SCALE GENOMIC DNA]</scope>
    <source>
        <strain evidence="2 3">L21-Spi-D4</strain>
    </source>
</reference>
<protein>
    <submittedName>
        <fullName evidence="2">Uncharacterized protein</fullName>
    </submittedName>
</protein>
<organism evidence="2 3">
    <name type="scientific">Salinivirga cyanobacteriivorans</name>
    <dbReference type="NCBI Taxonomy" id="1307839"/>
    <lineage>
        <taxon>Bacteria</taxon>
        <taxon>Pseudomonadati</taxon>
        <taxon>Bacteroidota</taxon>
        <taxon>Bacteroidia</taxon>
        <taxon>Bacteroidales</taxon>
        <taxon>Salinivirgaceae</taxon>
        <taxon>Salinivirga</taxon>
    </lineage>
</organism>
<proteinExistence type="predicted"/>
<dbReference type="EMBL" id="CP013118">
    <property type="protein sequence ID" value="ALO17226.1"/>
    <property type="molecule type" value="Genomic_DNA"/>
</dbReference>
<dbReference type="KEGG" id="blq:L21SP5_03625"/>
<keyword evidence="1" id="KW-0732">Signal</keyword>
<evidence type="ECO:0000313" key="2">
    <source>
        <dbReference type="EMBL" id="ALO17226.1"/>
    </source>
</evidence>
<name>A0A0S2I4R0_9BACT</name>
<feature type="chain" id="PRO_5006599625" evidence="1">
    <location>
        <begin position="22"/>
        <end position="177"/>
    </location>
</feature>
<gene>
    <name evidence="2" type="ORF">L21SP5_03625</name>
</gene>
<dbReference type="AlphaFoldDB" id="A0A0S2I4R0"/>
<dbReference type="Proteomes" id="UP000064893">
    <property type="component" value="Chromosome"/>
</dbReference>
<evidence type="ECO:0000256" key="1">
    <source>
        <dbReference type="SAM" id="SignalP"/>
    </source>
</evidence>
<keyword evidence="3" id="KW-1185">Reference proteome</keyword>
<evidence type="ECO:0000313" key="3">
    <source>
        <dbReference type="Proteomes" id="UP000064893"/>
    </source>
</evidence>